<feature type="chain" id="PRO_5030736126" evidence="1">
    <location>
        <begin position="22"/>
        <end position="255"/>
    </location>
</feature>
<dbReference type="GO" id="GO:0006508">
    <property type="term" value="P:proteolysis"/>
    <property type="evidence" value="ECO:0007669"/>
    <property type="project" value="UniProtKB-KW"/>
</dbReference>
<dbReference type="RefSeq" id="WP_161049351.1">
    <property type="nucleotide sequence ID" value="NZ_WWCR01000004.1"/>
</dbReference>
<dbReference type="EMBL" id="WWCR01000004">
    <property type="protein sequence ID" value="MYM71704.1"/>
    <property type="molecule type" value="Genomic_DNA"/>
</dbReference>
<keyword evidence="2" id="KW-0378">Hydrolase</keyword>
<dbReference type="Gene3D" id="2.40.10.10">
    <property type="entry name" value="Trypsin-like serine proteases"/>
    <property type="match status" value="2"/>
</dbReference>
<dbReference type="InterPro" id="IPR043504">
    <property type="entry name" value="Peptidase_S1_PA_chymotrypsin"/>
</dbReference>
<dbReference type="SUPFAM" id="SSF50494">
    <property type="entry name" value="Trypsin-like serine proteases"/>
    <property type="match status" value="1"/>
</dbReference>
<keyword evidence="1" id="KW-0732">Signal</keyword>
<dbReference type="PANTHER" id="PTHR22939:SF129">
    <property type="entry name" value="SERINE PROTEASE HTRA2, MITOCHONDRIAL"/>
    <property type="match status" value="1"/>
</dbReference>
<protein>
    <submittedName>
        <fullName evidence="2">Trypsin-like serine protease</fullName>
    </submittedName>
</protein>
<proteinExistence type="predicted"/>
<dbReference type="Proteomes" id="UP000469734">
    <property type="component" value="Unassembled WGS sequence"/>
</dbReference>
<evidence type="ECO:0000256" key="1">
    <source>
        <dbReference type="SAM" id="SignalP"/>
    </source>
</evidence>
<dbReference type="GO" id="GO:0008233">
    <property type="term" value="F:peptidase activity"/>
    <property type="evidence" value="ECO:0007669"/>
    <property type="project" value="UniProtKB-KW"/>
</dbReference>
<dbReference type="InterPro" id="IPR009003">
    <property type="entry name" value="Peptidase_S1_PA"/>
</dbReference>
<reference evidence="2 3" key="1">
    <citation type="submission" date="2019-12" db="EMBL/GenBank/DDBJ databases">
        <title>Novel species isolated from a subtropical stream in China.</title>
        <authorList>
            <person name="Lu H."/>
        </authorList>
    </citation>
    <scope>NUCLEOTIDE SEQUENCE [LARGE SCALE GENOMIC DNA]</scope>
    <source>
        <strain evidence="2 3">FT134W</strain>
    </source>
</reference>
<evidence type="ECO:0000313" key="2">
    <source>
        <dbReference type="EMBL" id="MYM71704.1"/>
    </source>
</evidence>
<keyword evidence="2" id="KW-0645">Protease</keyword>
<dbReference type="Pfam" id="PF13365">
    <property type="entry name" value="Trypsin_2"/>
    <property type="match status" value="1"/>
</dbReference>
<name>A0A7X4GZ58_9BURK</name>
<sequence length="255" mass="26697">MTIVHRLLLLFSLLTATTAHADDLIQIIEAVKPSVVGIGSLQQTRGPAVSFIGTGFVIGDGFTVVTAAHVVNDLVNKGQTATLGVLVRSGETAHFRAAELIGMDKDHDLARLRITKGNALPALRVGDSSKVREGKALAFMGFPLGMVLGLNHVTHRCIVSAITPLATPAITARQLDGKTAQLLHKPVYAVFQLDGTAYPGSSGSPLFDPATGEVVGVVNMVFVKGVKESAITAPSGITYAIPANYLRLPPTTDGQ</sequence>
<dbReference type="AlphaFoldDB" id="A0A7X4GZ58"/>
<accession>A0A7X4GZ58</accession>
<organism evidence="2 3">
    <name type="scientific">Duganella margarita</name>
    <dbReference type="NCBI Taxonomy" id="2692170"/>
    <lineage>
        <taxon>Bacteria</taxon>
        <taxon>Pseudomonadati</taxon>
        <taxon>Pseudomonadota</taxon>
        <taxon>Betaproteobacteria</taxon>
        <taxon>Burkholderiales</taxon>
        <taxon>Oxalobacteraceae</taxon>
        <taxon>Telluria group</taxon>
        <taxon>Duganella</taxon>
    </lineage>
</organism>
<dbReference type="PANTHER" id="PTHR22939">
    <property type="entry name" value="SERINE PROTEASE FAMILY S1C HTRA-RELATED"/>
    <property type="match status" value="1"/>
</dbReference>
<feature type="signal peptide" evidence="1">
    <location>
        <begin position="1"/>
        <end position="21"/>
    </location>
</feature>
<evidence type="ECO:0000313" key="3">
    <source>
        <dbReference type="Proteomes" id="UP000469734"/>
    </source>
</evidence>
<comment type="caution">
    <text evidence="2">The sequence shown here is derived from an EMBL/GenBank/DDBJ whole genome shotgun (WGS) entry which is preliminary data.</text>
</comment>
<gene>
    <name evidence="2" type="ORF">GTP56_05770</name>
</gene>